<dbReference type="InterPro" id="IPR032319">
    <property type="entry name" value="CLP1_P"/>
</dbReference>
<dbReference type="VEuPathDB" id="TriTrypDB:ADEAN_000489400"/>
<dbReference type="EMBL" id="LR877152">
    <property type="protein sequence ID" value="CAD2217416.1"/>
    <property type="molecule type" value="Genomic_DNA"/>
</dbReference>
<proteinExistence type="predicted"/>
<name>A0A7G2CC75_9TRYP</name>
<dbReference type="InterPro" id="IPR045116">
    <property type="entry name" value="Clp1/Grc3"/>
</dbReference>
<dbReference type="InterPro" id="IPR027417">
    <property type="entry name" value="P-loop_NTPase"/>
</dbReference>
<reference evidence="5 6" key="1">
    <citation type="submission" date="2020-08" db="EMBL/GenBank/DDBJ databases">
        <authorList>
            <person name="Newling K."/>
            <person name="Davey J."/>
            <person name="Forrester S."/>
        </authorList>
    </citation>
    <scope>NUCLEOTIDE SEQUENCE [LARGE SCALE GENOMIC DNA]</scope>
    <source>
        <strain evidence="6">Crithidia deanei Carvalho (ATCC PRA-265)</strain>
    </source>
</reference>
<dbReference type="GO" id="GO:0005634">
    <property type="term" value="C:nucleus"/>
    <property type="evidence" value="ECO:0007669"/>
    <property type="project" value="TreeGrafter"/>
</dbReference>
<evidence type="ECO:0000313" key="5">
    <source>
        <dbReference type="EMBL" id="CAD2217416.1"/>
    </source>
</evidence>
<feature type="domain" description="Clp1 P-loop" evidence="4">
    <location>
        <begin position="132"/>
        <end position="326"/>
    </location>
</feature>
<keyword evidence="2" id="KW-0067">ATP-binding</keyword>
<evidence type="ECO:0000313" key="6">
    <source>
        <dbReference type="Proteomes" id="UP000515908"/>
    </source>
</evidence>
<evidence type="ECO:0000259" key="3">
    <source>
        <dbReference type="Pfam" id="PF16573"/>
    </source>
</evidence>
<dbReference type="PANTHER" id="PTHR12755">
    <property type="entry name" value="CLEAVAGE/POLYADENYLATION FACTOR IA SUBUNIT CLP1P"/>
    <property type="match status" value="1"/>
</dbReference>
<gene>
    <name evidence="5" type="ORF">ADEAN_000489400</name>
</gene>
<dbReference type="GO" id="GO:0006388">
    <property type="term" value="P:tRNA splicing, via endonucleolytic cleavage and ligation"/>
    <property type="evidence" value="ECO:0007669"/>
    <property type="project" value="TreeGrafter"/>
</dbReference>
<dbReference type="InterPro" id="IPR032324">
    <property type="entry name" value="Clp1_N"/>
</dbReference>
<dbReference type="GO" id="GO:0051731">
    <property type="term" value="F:polynucleotide 5'-hydroxyl-kinase activity"/>
    <property type="evidence" value="ECO:0007669"/>
    <property type="project" value="InterPro"/>
</dbReference>
<dbReference type="PANTHER" id="PTHR12755:SF4">
    <property type="entry name" value="POLYRIBONUCLEOTIDE 5'-HYDROXYL-KINASE CLP1 P-LOOP DOMAIN-CONTAINING PROTEIN"/>
    <property type="match status" value="1"/>
</dbReference>
<evidence type="ECO:0000259" key="4">
    <source>
        <dbReference type="Pfam" id="PF16575"/>
    </source>
</evidence>
<dbReference type="OrthoDB" id="258143at2759"/>
<dbReference type="Pfam" id="PF16575">
    <property type="entry name" value="CLP1_P"/>
    <property type="match status" value="1"/>
</dbReference>
<evidence type="ECO:0000256" key="2">
    <source>
        <dbReference type="ARBA" id="ARBA00022840"/>
    </source>
</evidence>
<keyword evidence="6" id="KW-1185">Reference proteome</keyword>
<organism evidence="5 6">
    <name type="scientific">Angomonas deanei</name>
    <dbReference type="NCBI Taxonomy" id="59799"/>
    <lineage>
        <taxon>Eukaryota</taxon>
        <taxon>Discoba</taxon>
        <taxon>Euglenozoa</taxon>
        <taxon>Kinetoplastea</taxon>
        <taxon>Metakinetoplastina</taxon>
        <taxon>Trypanosomatida</taxon>
        <taxon>Trypanosomatidae</taxon>
        <taxon>Strigomonadinae</taxon>
        <taxon>Angomonas</taxon>
    </lineage>
</organism>
<dbReference type="Pfam" id="PF16573">
    <property type="entry name" value="CLP1_N"/>
    <property type="match status" value="1"/>
</dbReference>
<feature type="domain" description="Clp1 N-terminal" evidence="3">
    <location>
        <begin position="10"/>
        <end position="111"/>
    </location>
</feature>
<sequence length="432" mass="47046">MEQETMLVSLSPGGELFFRVPTSSGREGASVRVVPTGGGGDARVEAKGCPLIIDVSYILVPGTTYSVYSWTNAKLEITGSAELLGSVFRAPSHSIFRPIAEFHCYLHTKRDGALKSGARGPIALICGKNSETKCTIAQTLCNYASRSNWKPLLVDMNCGCEQLLSIPGCISAGIIEQPMTPDSVPSESILSLSYFTGSLYCSRTDPDGSLKIPGAYVHYCKVLCDTVNKRLMEQSSNVYGASGAVVVVPDLPGSAGINCISDIIYQLGVDHVLCADDDDTFNRLYLRHEMMDKSGVVVDKISCNFCSTPNLPPEKTLAQQFEDYFNGKGQTILSPSRWAKPFTALEILSVKEQEDQIRLVQLEHEELEKIIGCIGALYHKDEIVSLLQATPLCFVRVQSVDTTGITFLTTTHYTFPSEKLALVVGSLRWVTS</sequence>
<accession>A0A7G2CC75</accession>
<dbReference type="GO" id="GO:0005524">
    <property type="term" value="F:ATP binding"/>
    <property type="evidence" value="ECO:0007669"/>
    <property type="project" value="UniProtKB-KW"/>
</dbReference>
<evidence type="ECO:0000256" key="1">
    <source>
        <dbReference type="ARBA" id="ARBA00022741"/>
    </source>
</evidence>
<dbReference type="Proteomes" id="UP000515908">
    <property type="component" value="Chromosome 08"/>
</dbReference>
<keyword evidence="1" id="KW-0547">Nucleotide-binding</keyword>
<protein>
    <submittedName>
        <fullName evidence="5">N-terminal beta-sandwich domain of polyadenylation factor/mRNA cleavage and polyadenylation factor CLP1 P-loop, putative</fullName>
    </submittedName>
</protein>
<dbReference type="AlphaFoldDB" id="A0A7G2CC75"/>
<dbReference type="Gene3D" id="3.40.50.300">
    <property type="entry name" value="P-loop containing nucleotide triphosphate hydrolases"/>
    <property type="match status" value="1"/>
</dbReference>